<reference evidence="2 3" key="1">
    <citation type="journal article" date="2021" name="Pathogens">
        <title>Isolation and Characterization of Kingella bonacorsii sp. nov., A Novel Kingella Species Detected in a Stable Periodontitis Subject.</title>
        <authorList>
            <person name="Antezack A."/>
            <person name="Boxberger M."/>
            <person name="Rolland C."/>
            <person name="Monnet-Corti V."/>
            <person name="La Scola B."/>
        </authorList>
    </citation>
    <scope>NUCLEOTIDE SEQUENCE [LARGE SCALE GENOMIC DNA]</scope>
    <source>
        <strain evidence="2 3">Marseille-Q4569</strain>
    </source>
</reference>
<evidence type="ECO:0000313" key="2">
    <source>
        <dbReference type="EMBL" id="MBK0396434.1"/>
    </source>
</evidence>
<organism evidence="2 3">
    <name type="scientific">Kingella bonacorsii</name>
    <dbReference type="NCBI Taxonomy" id="2796361"/>
    <lineage>
        <taxon>Bacteria</taxon>
        <taxon>Pseudomonadati</taxon>
        <taxon>Pseudomonadota</taxon>
        <taxon>Betaproteobacteria</taxon>
        <taxon>Neisseriales</taxon>
        <taxon>Neisseriaceae</taxon>
        <taxon>Kingella</taxon>
    </lineage>
</organism>
<comment type="caution">
    <text evidence="2">The sequence shown here is derived from an EMBL/GenBank/DDBJ whole genome shotgun (WGS) entry which is preliminary data.</text>
</comment>
<evidence type="ECO:0000256" key="1">
    <source>
        <dbReference type="ARBA" id="ARBA00022801"/>
    </source>
</evidence>
<gene>
    <name evidence="2" type="ORF">JDW22_07555</name>
</gene>
<protein>
    <submittedName>
        <fullName evidence="2">Histidine phosphatase family protein</fullName>
    </submittedName>
</protein>
<dbReference type="PANTHER" id="PTHR46517">
    <property type="entry name" value="FRUCTOSE-2,6-BISPHOSPHATASE TIGAR"/>
    <property type="match status" value="1"/>
</dbReference>
<sequence length="246" mass="26845">MPATLNLYLIRHGQTEYNAAGIVQGWCDSPLTAEGKAGAAQTGNAIAQAQIPIAAAYCSTSPRTAATAQIILQHARQPHITPVALDDLREYHFGSFERQPSRHIHQTIAQELGYDSTEDWLADYRSGKHSNNQLMHTLHRIDPRAEQESQFIRRLHRGIQHIIANSLADINQGSLKTSNARFCEAKTESPAQNVLIVSHGMAITALLRSINPQAIAYRSVPNASATLLRYTPSGGLQIIGEAGKAL</sequence>
<dbReference type="InterPro" id="IPR029033">
    <property type="entry name" value="His_PPase_superfam"/>
</dbReference>
<dbReference type="PANTHER" id="PTHR46517:SF1">
    <property type="entry name" value="FRUCTOSE-2,6-BISPHOSPHATASE TIGAR"/>
    <property type="match status" value="1"/>
</dbReference>
<dbReference type="Pfam" id="PF00300">
    <property type="entry name" value="His_Phos_1"/>
    <property type="match status" value="2"/>
</dbReference>
<keyword evidence="1" id="KW-0378">Hydrolase</keyword>
<dbReference type="Proteomes" id="UP000614058">
    <property type="component" value="Unassembled WGS sequence"/>
</dbReference>
<dbReference type="InterPro" id="IPR013078">
    <property type="entry name" value="His_Pase_superF_clade-1"/>
</dbReference>
<dbReference type="SUPFAM" id="SSF53254">
    <property type="entry name" value="Phosphoglycerate mutase-like"/>
    <property type="match status" value="1"/>
</dbReference>
<evidence type="ECO:0000313" key="3">
    <source>
        <dbReference type="Proteomes" id="UP000614058"/>
    </source>
</evidence>
<accession>A0ABS1BTD2</accession>
<dbReference type="InterPro" id="IPR051695">
    <property type="entry name" value="Phosphoglycerate_Mutase"/>
</dbReference>
<dbReference type="RefSeq" id="WP_200522519.1">
    <property type="nucleotide sequence ID" value="NZ_JAEHNZ010000002.1"/>
</dbReference>
<dbReference type="InterPro" id="IPR001345">
    <property type="entry name" value="PG/BPGM_mutase_AS"/>
</dbReference>
<dbReference type="SMART" id="SM00855">
    <property type="entry name" value="PGAM"/>
    <property type="match status" value="1"/>
</dbReference>
<keyword evidence="3" id="KW-1185">Reference proteome</keyword>
<dbReference type="CDD" id="cd07067">
    <property type="entry name" value="HP_PGM_like"/>
    <property type="match status" value="1"/>
</dbReference>
<proteinExistence type="predicted"/>
<name>A0ABS1BTD2_9NEIS</name>
<dbReference type="Gene3D" id="3.40.50.1240">
    <property type="entry name" value="Phosphoglycerate mutase-like"/>
    <property type="match status" value="1"/>
</dbReference>
<dbReference type="PROSITE" id="PS00175">
    <property type="entry name" value="PG_MUTASE"/>
    <property type="match status" value="1"/>
</dbReference>
<dbReference type="EMBL" id="JAEHNZ010000002">
    <property type="protein sequence ID" value="MBK0396434.1"/>
    <property type="molecule type" value="Genomic_DNA"/>
</dbReference>